<organism evidence="1">
    <name type="scientific">marine sediment metagenome</name>
    <dbReference type="NCBI Taxonomy" id="412755"/>
    <lineage>
        <taxon>unclassified sequences</taxon>
        <taxon>metagenomes</taxon>
        <taxon>ecological metagenomes</taxon>
    </lineage>
</organism>
<gene>
    <name evidence="1" type="ORF">S06H3_66487</name>
</gene>
<proteinExistence type="predicted"/>
<dbReference type="AlphaFoldDB" id="X1QIA9"/>
<dbReference type="Gene3D" id="3.40.50.2000">
    <property type="entry name" value="Glycogen Phosphorylase B"/>
    <property type="match status" value="1"/>
</dbReference>
<protein>
    <recommendedName>
        <fullName evidence="2">Glycosyl transferase family 1 domain-containing protein</fullName>
    </recommendedName>
</protein>
<sequence>VNALVEKIEYLINNPDVWPKMGLAGRNFIEDRYDITKLNKKLEKIYEGLLKSNR</sequence>
<name>X1QIA9_9ZZZZ</name>
<evidence type="ECO:0000313" key="1">
    <source>
        <dbReference type="EMBL" id="GAI67953.1"/>
    </source>
</evidence>
<dbReference type="EMBL" id="BARV01045346">
    <property type="protein sequence ID" value="GAI67953.1"/>
    <property type="molecule type" value="Genomic_DNA"/>
</dbReference>
<reference evidence="1" key="1">
    <citation type="journal article" date="2014" name="Front. Microbiol.">
        <title>High frequency of phylogenetically diverse reductive dehalogenase-homologous genes in deep subseafloor sedimentary metagenomes.</title>
        <authorList>
            <person name="Kawai M."/>
            <person name="Futagami T."/>
            <person name="Toyoda A."/>
            <person name="Takaki Y."/>
            <person name="Nishi S."/>
            <person name="Hori S."/>
            <person name="Arai W."/>
            <person name="Tsubouchi T."/>
            <person name="Morono Y."/>
            <person name="Uchiyama I."/>
            <person name="Ito T."/>
            <person name="Fujiyama A."/>
            <person name="Inagaki F."/>
            <person name="Takami H."/>
        </authorList>
    </citation>
    <scope>NUCLEOTIDE SEQUENCE</scope>
    <source>
        <strain evidence="1">Expedition CK06-06</strain>
    </source>
</reference>
<feature type="non-terminal residue" evidence="1">
    <location>
        <position position="1"/>
    </location>
</feature>
<evidence type="ECO:0008006" key="2">
    <source>
        <dbReference type="Google" id="ProtNLM"/>
    </source>
</evidence>
<accession>X1QIA9</accession>
<dbReference type="SUPFAM" id="SSF53756">
    <property type="entry name" value="UDP-Glycosyltransferase/glycogen phosphorylase"/>
    <property type="match status" value="1"/>
</dbReference>
<comment type="caution">
    <text evidence="1">The sequence shown here is derived from an EMBL/GenBank/DDBJ whole genome shotgun (WGS) entry which is preliminary data.</text>
</comment>